<comment type="caution">
    <text evidence="1">The sequence shown here is derived from an EMBL/GenBank/DDBJ whole genome shotgun (WGS) entry which is preliminary data.</text>
</comment>
<evidence type="ECO:0000313" key="1">
    <source>
        <dbReference type="EMBL" id="MFD1312728.1"/>
    </source>
</evidence>
<evidence type="ECO:0008006" key="3">
    <source>
        <dbReference type="Google" id="ProtNLM"/>
    </source>
</evidence>
<evidence type="ECO:0000313" key="2">
    <source>
        <dbReference type="Proteomes" id="UP001597058"/>
    </source>
</evidence>
<keyword evidence="2" id="KW-1185">Reference proteome</keyword>
<proteinExistence type="predicted"/>
<accession>A0ABW3XSZ3</accession>
<dbReference type="Proteomes" id="UP001597058">
    <property type="component" value="Unassembled WGS sequence"/>
</dbReference>
<name>A0ABW3XSZ3_9ACTN</name>
<organism evidence="1 2">
    <name type="scientific">Streptomyces kaempferi</name>
    <dbReference type="NCBI Taxonomy" id="333725"/>
    <lineage>
        <taxon>Bacteria</taxon>
        <taxon>Bacillati</taxon>
        <taxon>Actinomycetota</taxon>
        <taxon>Actinomycetes</taxon>
        <taxon>Kitasatosporales</taxon>
        <taxon>Streptomycetaceae</taxon>
        <taxon>Streptomyces</taxon>
    </lineage>
</organism>
<reference evidence="2" key="1">
    <citation type="journal article" date="2019" name="Int. J. Syst. Evol. Microbiol.">
        <title>The Global Catalogue of Microorganisms (GCM) 10K type strain sequencing project: providing services to taxonomists for standard genome sequencing and annotation.</title>
        <authorList>
            <consortium name="The Broad Institute Genomics Platform"/>
            <consortium name="The Broad Institute Genome Sequencing Center for Infectious Disease"/>
            <person name="Wu L."/>
            <person name="Ma J."/>
        </authorList>
    </citation>
    <scope>NUCLEOTIDE SEQUENCE [LARGE SCALE GENOMIC DNA]</scope>
    <source>
        <strain evidence="2">CGMCC 4.7020</strain>
    </source>
</reference>
<protein>
    <recommendedName>
        <fullName evidence="3">AsnC family protein</fullName>
    </recommendedName>
</protein>
<gene>
    <name evidence="1" type="ORF">ACFQ5X_44090</name>
</gene>
<sequence>METSTPEVAYALVIRLKTPSVANLYDQVVRTYPARLEILQPLIDIPINIRP</sequence>
<dbReference type="EMBL" id="JBHTMM010000134">
    <property type="protein sequence ID" value="MFD1312728.1"/>
    <property type="molecule type" value="Genomic_DNA"/>
</dbReference>